<comment type="similarity">
    <text evidence="10">Belongs to the RBR family. RNF14 subfamily.</text>
</comment>
<evidence type="ECO:0000256" key="1">
    <source>
        <dbReference type="ARBA" id="ARBA00001798"/>
    </source>
</evidence>
<comment type="pathway">
    <text evidence="2">Protein modification; protein ubiquitination.</text>
</comment>
<dbReference type="Pfam" id="PF07717">
    <property type="entry name" value="OB_NTP_bind"/>
    <property type="match status" value="1"/>
</dbReference>
<dbReference type="GO" id="GO:0003723">
    <property type="term" value="F:RNA binding"/>
    <property type="evidence" value="ECO:0007669"/>
    <property type="project" value="InterPro"/>
</dbReference>
<dbReference type="Pfam" id="PF00076">
    <property type="entry name" value="RRM_1"/>
    <property type="match status" value="2"/>
</dbReference>
<comment type="catalytic activity">
    <reaction evidence="1">
        <text>[E2 ubiquitin-conjugating enzyme]-S-ubiquitinyl-L-cysteine + [acceptor protein]-L-lysine = [E2 ubiquitin-conjugating enzyme]-L-cysteine + [acceptor protein]-N(6)-ubiquitinyl-L-lysine.</text>
        <dbReference type="EC" id="2.3.2.31"/>
    </reaction>
</comment>
<evidence type="ECO:0000256" key="11">
    <source>
        <dbReference type="PROSITE-ProRule" id="PRU00175"/>
    </source>
</evidence>
<dbReference type="VEuPathDB" id="AmoebaDB:NAEGRDRAFT_58978"/>
<dbReference type="Proteomes" id="UP000006671">
    <property type="component" value="Unassembled WGS sequence"/>
</dbReference>
<dbReference type="OrthoDB" id="10009520at2759"/>
<keyword evidence="8" id="KW-0833">Ubl conjugation pathway</keyword>
<dbReference type="InterPro" id="IPR000504">
    <property type="entry name" value="RRM_dom"/>
</dbReference>
<name>D2VR14_NAEGR</name>
<feature type="domain" description="RING-type" evidence="15">
    <location>
        <begin position="1470"/>
        <end position="1664"/>
    </location>
</feature>
<dbReference type="Gene3D" id="3.40.50.300">
    <property type="entry name" value="P-loop containing nucleotide triphosphate hydrolases"/>
    <property type="match status" value="1"/>
</dbReference>
<dbReference type="InterPro" id="IPR031127">
    <property type="entry name" value="E3_UB_ligase_RBR"/>
</dbReference>
<dbReference type="SUPFAM" id="SSF57850">
    <property type="entry name" value="RING/U-box"/>
    <property type="match status" value="1"/>
</dbReference>
<dbReference type="CDD" id="cd00590">
    <property type="entry name" value="RRM_SF"/>
    <property type="match status" value="1"/>
</dbReference>
<dbReference type="GO" id="GO:0061630">
    <property type="term" value="F:ubiquitin protein ligase activity"/>
    <property type="evidence" value="ECO:0007669"/>
    <property type="project" value="UniProtKB-EC"/>
</dbReference>
<dbReference type="CDD" id="cd20335">
    <property type="entry name" value="BRcat_RBR"/>
    <property type="match status" value="1"/>
</dbReference>
<protein>
    <recommendedName>
        <fullName evidence="3">RBR-type E3 ubiquitin transferase</fullName>
        <ecNumber evidence="3">2.3.2.31</ecNumber>
    </recommendedName>
</protein>
<evidence type="ECO:0000256" key="12">
    <source>
        <dbReference type="SAM" id="Coils"/>
    </source>
</evidence>
<keyword evidence="12" id="KW-0175">Coiled coil</keyword>
<dbReference type="CDD" id="cd00882">
    <property type="entry name" value="Ras_like_GTPase"/>
    <property type="match status" value="1"/>
</dbReference>
<dbReference type="GO" id="GO:0004386">
    <property type="term" value="F:helicase activity"/>
    <property type="evidence" value="ECO:0007669"/>
    <property type="project" value="UniProtKB-KW"/>
</dbReference>
<evidence type="ECO:0000313" key="17">
    <source>
        <dbReference type="Proteomes" id="UP000006671"/>
    </source>
</evidence>
<keyword evidence="5" id="KW-0479">Metal-binding</keyword>
<evidence type="ECO:0000256" key="2">
    <source>
        <dbReference type="ARBA" id="ARBA00004906"/>
    </source>
</evidence>
<dbReference type="InterPro" id="IPR012677">
    <property type="entry name" value="Nucleotide-bd_a/b_plait_sf"/>
</dbReference>
<keyword evidence="9" id="KW-0862">Zinc</keyword>
<keyword evidence="16" id="KW-0347">Helicase</keyword>
<keyword evidence="16" id="KW-0547">Nucleotide-binding</keyword>
<evidence type="ECO:0000256" key="6">
    <source>
        <dbReference type="ARBA" id="ARBA00022737"/>
    </source>
</evidence>
<dbReference type="PANTHER" id="PTHR11685">
    <property type="entry name" value="RBR FAMILY RING FINGER AND IBR DOMAIN-CONTAINING"/>
    <property type="match status" value="1"/>
</dbReference>
<dbReference type="Pfam" id="PF22191">
    <property type="entry name" value="IBR_1"/>
    <property type="match status" value="1"/>
</dbReference>
<dbReference type="GO" id="GO:0008270">
    <property type="term" value="F:zinc ion binding"/>
    <property type="evidence" value="ECO:0007669"/>
    <property type="project" value="UniProtKB-KW"/>
</dbReference>
<dbReference type="PROSITE" id="PS51873">
    <property type="entry name" value="TRIAD"/>
    <property type="match status" value="1"/>
</dbReference>
<dbReference type="InParanoid" id="D2VR14"/>
<dbReference type="InterPro" id="IPR044066">
    <property type="entry name" value="TRIAD_supradom"/>
</dbReference>
<evidence type="ECO:0000259" key="14">
    <source>
        <dbReference type="PROSITE" id="PS50089"/>
    </source>
</evidence>
<dbReference type="SUPFAM" id="SSF54928">
    <property type="entry name" value="RNA-binding domain, RBD"/>
    <property type="match status" value="2"/>
</dbReference>
<feature type="domain" description="RING-type" evidence="14">
    <location>
        <begin position="1474"/>
        <end position="1518"/>
    </location>
</feature>
<dbReference type="SUPFAM" id="SSF52540">
    <property type="entry name" value="P-loop containing nucleoside triphosphate hydrolases"/>
    <property type="match status" value="1"/>
</dbReference>
<accession>D2VR14</accession>
<dbReference type="Pfam" id="PF21010">
    <property type="entry name" value="HA2_C"/>
    <property type="match status" value="1"/>
</dbReference>
<keyword evidence="4" id="KW-0808">Transferase</keyword>
<evidence type="ECO:0000256" key="10">
    <source>
        <dbReference type="ARBA" id="ARBA00044508"/>
    </source>
</evidence>
<dbReference type="KEGG" id="ngr:NAEGRDRAFT_58978"/>
<dbReference type="eggNOG" id="KOG1812">
    <property type="taxonomic scope" value="Eukaryota"/>
</dbReference>
<dbReference type="InterPro" id="IPR002867">
    <property type="entry name" value="IBR_dom"/>
</dbReference>
<feature type="region of interest" description="Disordered" evidence="13">
    <location>
        <begin position="477"/>
        <end position="512"/>
    </location>
</feature>
<evidence type="ECO:0000256" key="4">
    <source>
        <dbReference type="ARBA" id="ARBA00022679"/>
    </source>
</evidence>
<dbReference type="InterPro" id="IPR011709">
    <property type="entry name" value="DEAD-box_helicase_OB_fold"/>
</dbReference>
<dbReference type="Gene3D" id="3.30.70.330">
    <property type="match status" value="1"/>
</dbReference>
<reference evidence="16 17" key="1">
    <citation type="journal article" date="2010" name="Cell">
        <title>The genome of Naegleria gruberi illuminates early eukaryotic versatility.</title>
        <authorList>
            <person name="Fritz-Laylin L.K."/>
            <person name="Prochnik S.E."/>
            <person name="Ginger M.L."/>
            <person name="Dacks J.B."/>
            <person name="Carpenter M.L."/>
            <person name="Field M.C."/>
            <person name="Kuo A."/>
            <person name="Paredez A."/>
            <person name="Chapman J."/>
            <person name="Pham J."/>
            <person name="Shu S."/>
            <person name="Neupane R."/>
            <person name="Cipriano M."/>
            <person name="Mancuso J."/>
            <person name="Tu H."/>
            <person name="Salamov A."/>
            <person name="Lindquist E."/>
            <person name="Shapiro H."/>
            <person name="Lucas S."/>
            <person name="Grigoriev I.V."/>
            <person name="Cande W.Z."/>
            <person name="Fulton C."/>
            <person name="Rokhsar D.S."/>
            <person name="Dawson S.C."/>
        </authorList>
    </citation>
    <scope>NUCLEOTIDE SEQUENCE [LARGE SCALE GENOMIC DNA]</scope>
    <source>
        <strain evidence="16 17">NEG-M</strain>
    </source>
</reference>
<dbReference type="Gene3D" id="1.20.120.1750">
    <property type="match status" value="1"/>
</dbReference>
<dbReference type="Gene3D" id="1.20.120.1080">
    <property type="match status" value="1"/>
</dbReference>
<feature type="coiled-coil region" evidence="12">
    <location>
        <begin position="937"/>
        <end position="967"/>
    </location>
</feature>
<evidence type="ECO:0000313" key="16">
    <source>
        <dbReference type="EMBL" id="EFC40810.1"/>
    </source>
</evidence>
<gene>
    <name evidence="16" type="ORF">NAEGRDRAFT_58978</name>
</gene>
<keyword evidence="7 11" id="KW-0863">Zinc-finger</keyword>
<dbReference type="InterPro" id="IPR001841">
    <property type="entry name" value="Znf_RING"/>
</dbReference>
<dbReference type="InterPro" id="IPR047548">
    <property type="entry name" value="Rcat_RBR_RNF14"/>
</dbReference>
<evidence type="ECO:0000256" key="8">
    <source>
        <dbReference type="ARBA" id="ARBA00022786"/>
    </source>
</evidence>
<keyword evidence="6" id="KW-0677">Repeat</keyword>
<evidence type="ECO:0000256" key="3">
    <source>
        <dbReference type="ARBA" id="ARBA00012251"/>
    </source>
</evidence>
<keyword evidence="17" id="KW-1185">Reference proteome</keyword>
<proteinExistence type="inferred from homology"/>
<sequence>MSSCHLARLYSEQHDCFNEMIKFLGSADRYYLLYFLSVSRDEEQVDELLNRFGMELIKSRMEIYRRVVNCIEGMIVEEGSKSNWIVDVNQYRKLLQLYRNLPKFEELKENSLKENKTFIIYQLELLGLRLKSVKTLFHIFREMINFERELLESSLPKYDVGKSPSVVMERASSLTSTPLRLNIGIIGLPKSGKSSLLCSYCTNYFPEDGMIEKASLFEANIMIDGCVIMCTMQSMSLSNEKIVQEVIKQPFDVVAFTCKCTELNNLVDDEQLFEKHILQNLRKLVMNFPLIPIHIIITGKDLDAYSLAGQLTLERKFHNFPHLVQIGYCSSLTQQGLKSVFDEIMKCRFGSSCKNIKCTLDHTANNSTITPPAGNTLSSAVSIKNNVASGVAKSQKQGDNKNKNHKNGLGANPPSTVNKSKGDERLPKLVPITCEKGDECANRECLYEHNNRKKCQHGAECFKICCTFDHSSLSNASTFNKRQQSKMKERKTLVESDSDDDSSTDETMSVISDSSSVVSNGLEFLDNDYSFEEQLLPDPFGSFILDTYSSNKSKIKEVDEAYFETSKMKSQFGIRLKDIQRKNRENVKLLESDYEKYIENKLAIKSEETLLLEQQATFEIQTKRILESKDSSKPISIDSLKAYDLIEKPSPKDLTFQLAKLISLGFVEITGANLLRITKSGQIASQLYMEPSVSKMIIEGIENGISSDILKVAAITTVSNIVFQRSKDGKDKDDISISKLSSSQQEGDLYSLYLLFEQFLKKKSKERSQFCKDNHLNYSAFNMAFATLKDLEKSIKSLNSESINDKNTSEELKKKVILDSIICGLFSNFAYYIGKSSNGNFIYKLLELNLEACLHPSSVLFSEEKPPSYVLFYELMRTEKLYMKNVTPVDINIIQKYNQSFNYSRIKQFVKKPYNKKIPKSALPLLKARGGELLEQLEKELGVLVEVDEEMNELRMELSENEEQENKPKIEKFCKQIEERISKQLYEYVPNDQKNIRVLVGSGLNVVKILTSKEFVRINFKIAIEQKSACDIEQLFVKYGPVWEFVTYPNNTSAQKLEGYVTFEDSIVAERVYSELKNETFIQLFPSSLSENTQLQIDENVPFIQLKYYLTPCKGKAVVEFPNNQSAIEANQVLNGSLGKVQIKQNKLAFDQLSTDFTESHLAGVLFKNKLPYTQIFFHRDECNNLIDLEMITTQLHSLFTQFPGLEVMELLPLAEKESKKFIKALVKYNNKRSADTAIATLQGTTFGNGSLQLYYKTDSITIPKNVFESLNKKNVLSAVFESIYYEHQIKVSFNEIIQEPNKKMTETGNSGKIKFEAVSNLSEFEKAKKKVNEIISHTIIKIAFSLKANVQRRFPKIKEDTTKRYPEILLAFDSRSSSIKVFGPQRDFVAKEISGTIQASKIREIKLRNMKAIVGNGGSSYDDIKKCIKGSIHLNLKKRTLEVDSSEADFETVKKKVEEIESTHSGASSTNECDICCNDINPNNLTFCGHTCCQACLALQVDGFNIESGLLCCNYCQQPLPFMDIVCSFDNDAKKLTQPCNILLEKYITSNKTKWTYCNTCQNLSRVTGVQSYYCIVCDKDYCLKCHKNAHQGPCVDCEKLFEEYKRRHTKSCPQCHTPIEKNEGCNHMTCRACPNHFCWLCGYSATSSGPIYNHQSSCNGDKYF</sequence>
<dbReference type="GeneID" id="8864557"/>
<evidence type="ECO:0000256" key="7">
    <source>
        <dbReference type="ARBA" id="ARBA00022771"/>
    </source>
</evidence>
<dbReference type="EC" id="2.3.2.31" evidence="3"/>
<dbReference type="SMART" id="SM00847">
    <property type="entry name" value="HA2"/>
    <property type="match status" value="1"/>
</dbReference>
<dbReference type="CDD" id="cd20354">
    <property type="entry name" value="Rcat_RBR_RNF14"/>
    <property type="match status" value="1"/>
</dbReference>
<keyword evidence="16" id="KW-0067">ATP-binding</keyword>
<dbReference type="InterPro" id="IPR007502">
    <property type="entry name" value="Helicase-assoc_dom"/>
</dbReference>
<dbReference type="InterPro" id="IPR035979">
    <property type="entry name" value="RBD_domain_sf"/>
</dbReference>
<organism evidence="17">
    <name type="scientific">Naegleria gruberi</name>
    <name type="common">Amoeba</name>
    <dbReference type="NCBI Taxonomy" id="5762"/>
    <lineage>
        <taxon>Eukaryota</taxon>
        <taxon>Discoba</taxon>
        <taxon>Heterolobosea</taxon>
        <taxon>Tetramitia</taxon>
        <taxon>Eutetramitia</taxon>
        <taxon>Vahlkampfiidae</taxon>
        <taxon>Naegleria</taxon>
    </lineage>
</organism>
<dbReference type="eggNOG" id="KOG0922">
    <property type="taxonomic scope" value="Eukaryota"/>
</dbReference>
<dbReference type="PROSITE" id="PS50089">
    <property type="entry name" value="ZF_RING_2"/>
    <property type="match status" value="1"/>
</dbReference>
<keyword evidence="16" id="KW-0378">Hydrolase</keyword>
<dbReference type="RefSeq" id="XP_002673554.1">
    <property type="nucleotide sequence ID" value="XM_002673508.1"/>
</dbReference>
<evidence type="ECO:0000256" key="13">
    <source>
        <dbReference type="SAM" id="MobiDB-lite"/>
    </source>
</evidence>
<dbReference type="GO" id="GO:0016567">
    <property type="term" value="P:protein ubiquitination"/>
    <property type="evidence" value="ECO:0007669"/>
    <property type="project" value="InterPro"/>
</dbReference>
<evidence type="ECO:0000256" key="9">
    <source>
        <dbReference type="ARBA" id="ARBA00022833"/>
    </source>
</evidence>
<dbReference type="STRING" id="5762.D2VR14"/>
<feature type="region of interest" description="Disordered" evidence="13">
    <location>
        <begin position="390"/>
        <end position="424"/>
    </location>
</feature>
<dbReference type="SMART" id="SM00647">
    <property type="entry name" value="IBR"/>
    <property type="match status" value="2"/>
</dbReference>
<evidence type="ECO:0000256" key="5">
    <source>
        <dbReference type="ARBA" id="ARBA00022723"/>
    </source>
</evidence>
<dbReference type="EMBL" id="GG738890">
    <property type="protein sequence ID" value="EFC40810.1"/>
    <property type="molecule type" value="Genomic_DNA"/>
</dbReference>
<evidence type="ECO:0000259" key="15">
    <source>
        <dbReference type="PROSITE" id="PS51873"/>
    </source>
</evidence>
<dbReference type="InterPro" id="IPR027417">
    <property type="entry name" value="P-loop_NTPase"/>
</dbReference>